<dbReference type="InterPro" id="IPR000914">
    <property type="entry name" value="SBP_5_dom"/>
</dbReference>
<comment type="caution">
    <text evidence="3">The sequence shown here is derived from an EMBL/GenBank/DDBJ whole genome shotgun (WGS) entry which is preliminary data.</text>
</comment>
<dbReference type="RefSeq" id="WP_380618582.1">
    <property type="nucleotide sequence ID" value="NZ_JBHSDK010000008.1"/>
</dbReference>
<reference evidence="4" key="1">
    <citation type="journal article" date="2019" name="Int. J. Syst. Evol. Microbiol.">
        <title>The Global Catalogue of Microorganisms (GCM) 10K type strain sequencing project: providing services to taxonomists for standard genome sequencing and annotation.</title>
        <authorList>
            <consortium name="The Broad Institute Genomics Platform"/>
            <consortium name="The Broad Institute Genome Sequencing Center for Infectious Disease"/>
            <person name="Wu L."/>
            <person name="Ma J."/>
        </authorList>
    </citation>
    <scope>NUCLEOTIDE SEQUENCE [LARGE SCALE GENOMIC DNA]</scope>
    <source>
        <strain evidence="4">IBRC-M 10908</strain>
    </source>
</reference>
<evidence type="ECO:0000259" key="2">
    <source>
        <dbReference type="Pfam" id="PF00496"/>
    </source>
</evidence>
<dbReference type="Pfam" id="PF00496">
    <property type="entry name" value="SBP_bac_5"/>
    <property type="match status" value="1"/>
</dbReference>
<sequence length="590" mass="64156">MKTSAKAALALGAASTLLLAACGEGGGSDTNVGGLEECDDNPNTCNSGERADGGEIVVSIPQAWDGWFINKSTSNSVYLRYPLSVIEPQTGGFLPDQTYEHDMEAMASEPELISEDPMKVRYEFNPDAVWSNGEPIGSIDDFLLEWYSSTTDEELCSPTIDCDPVATSWGDNVESIEENDGGIEVTYAEGYLDPEWMIGVPITYPGSVATEEGFDWKNDPEEMAKAIAWFDETVPTWSGGAYMIEEGSVEEGDAAKLTLVPNENWYGETKPTLDKIHINVIGNASSALTAFENGEVDVMFPRFEPAFAEQIGDAERAVSTIHDASVWEHIDFNTRSEFLDDVELRKAMMTAIDVQAIIDATFGPYVEDMEPRKNHVFSENSPYFEDAISESGTGSGDIDAAKKILEDAGYTGVGEKLMTPDGEEVKTFKMTHGASAELRGIALNVAKDNLEELGISSEVVPNAPDEFGTSLSNGEFDMTLFGWSGTPAFAGTSFAYWATEGGNNYGGYSDEAVDAAAEKALTTLDIDEAAKLENEAYKLAAEQYWVLPTLTQPNIVAWDKNLVNVRPNGSTQEISLYNVAEWGFKEGYEQ</sequence>
<proteinExistence type="predicted"/>
<evidence type="ECO:0000313" key="4">
    <source>
        <dbReference type="Proteomes" id="UP001595823"/>
    </source>
</evidence>
<dbReference type="SUPFAM" id="SSF53850">
    <property type="entry name" value="Periplasmic binding protein-like II"/>
    <property type="match status" value="1"/>
</dbReference>
<gene>
    <name evidence="3" type="ORF">ACFPET_05575</name>
</gene>
<dbReference type="CDD" id="cd08501">
    <property type="entry name" value="PBP2_Lpqw"/>
    <property type="match status" value="1"/>
</dbReference>
<dbReference type="InterPro" id="IPR039424">
    <property type="entry name" value="SBP_5"/>
</dbReference>
<keyword evidence="1" id="KW-0732">Signal</keyword>
<feature type="domain" description="Solute-binding protein family 5" evidence="2">
    <location>
        <begin position="105"/>
        <end position="504"/>
    </location>
</feature>
<evidence type="ECO:0000256" key="1">
    <source>
        <dbReference type="SAM" id="SignalP"/>
    </source>
</evidence>
<feature type="chain" id="PRO_5047185321" evidence="1">
    <location>
        <begin position="21"/>
        <end position="590"/>
    </location>
</feature>
<dbReference type="Gene3D" id="3.10.105.10">
    <property type="entry name" value="Dipeptide-binding Protein, Domain 3"/>
    <property type="match status" value="1"/>
</dbReference>
<keyword evidence="4" id="KW-1185">Reference proteome</keyword>
<organism evidence="3 4">
    <name type="scientific">Salininema proteolyticum</name>
    <dbReference type="NCBI Taxonomy" id="1607685"/>
    <lineage>
        <taxon>Bacteria</taxon>
        <taxon>Bacillati</taxon>
        <taxon>Actinomycetota</taxon>
        <taxon>Actinomycetes</taxon>
        <taxon>Glycomycetales</taxon>
        <taxon>Glycomycetaceae</taxon>
        <taxon>Salininema</taxon>
    </lineage>
</organism>
<dbReference type="PANTHER" id="PTHR30290">
    <property type="entry name" value="PERIPLASMIC BINDING COMPONENT OF ABC TRANSPORTER"/>
    <property type="match status" value="1"/>
</dbReference>
<dbReference type="Gene3D" id="3.40.190.10">
    <property type="entry name" value="Periplasmic binding protein-like II"/>
    <property type="match status" value="1"/>
</dbReference>
<evidence type="ECO:0000313" key="3">
    <source>
        <dbReference type="EMBL" id="MFC4334663.1"/>
    </source>
</evidence>
<accession>A0ABV8TV44</accession>
<feature type="signal peptide" evidence="1">
    <location>
        <begin position="1"/>
        <end position="20"/>
    </location>
</feature>
<protein>
    <submittedName>
        <fullName evidence="3">ABC transporter family substrate-binding protein</fullName>
    </submittedName>
</protein>
<dbReference type="PROSITE" id="PS51257">
    <property type="entry name" value="PROKAR_LIPOPROTEIN"/>
    <property type="match status" value="1"/>
</dbReference>
<name>A0ABV8TV44_9ACTN</name>
<dbReference type="EMBL" id="JBHSDK010000008">
    <property type="protein sequence ID" value="MFC4334663.1"/>
    <property type="molecule type" value="Genomic_DNA"/>
</dbReference>
<dbReference type="PANTHER" id="PTHR30290:SF65">
    <property type="entry name" value="MONOACYL PHOSPHATIDYLINOSITOL TETRAMANNOSIDE-BINDING PROTEIN LPQW-RELATED"/>
    <property type="match status" value="1"/>
</dbReference>
<dbReference type="Proteomes" id="UP001595823">
    <property type="component" value="Unassembled WGS sequence"/>
</dbReference>